<organism evidence="1 2">
    <name type="scientific">Romanomermis culicivorax</name>
    <name type="common">Nematode worm</name>
    <dbReference type="NCBI Taxonomy" id="13658"/>
    <lineage>
        <taxon>Eukaryota</taxon>
        <taxon>Metazoa</taxon>
        <taxon>Ecdysozoa</taxon>
        <taxon>Nematoda</taxon>
        <taxon>Enoplea</taxon>
        <taxon>Dorylaimia</taxon>
        <taxon>Mermithida</taxon>
        <taxon>Mermithoidea</taxon>
        <taxon>Mermithidae</taxon>
        <taxon>Romanomermis</taxon>
    </lineage>
</organism>
<accession>A0A915JVR2</accession>
<reference evidence="2" key="1">
    <citation type="submission" date="2022-11" db="UniProtKB">
        <authorList>
            <consortium name="WormBaseParasite"/>
        </authorList>
    </citation>
    <scope>IDENTIFICATION</scope>
</reference>
<dbReference type="WBParaSite" id="nRc.2.0.1.t30401-RA">
    <property type="protein sequence ID" value="nRc.2.0.1.t30401-RA"/>
    <property type="gene ID" value="nRc.2.0.1.g30401"/>
</dbReference>
<name>A0A915JVR2_ROMCU</name>
<dbReference type="Proteomes" id="UP000887565">
    <property type="component" value="Unplaced"/>
</dbReference>
<proteinExistence type="predicted"/>
<dbReference type="AlphaFoldDB" id="A0A915JVR2"/>
<evidence type="ECO:0000313" key="1">
    <source>
        <dbReference type="Proteomes" id="UP000887565"/>
    </source>
</evidence>
<keyword evidence="1" id="KW-1185">Reference proteome</keyword>
<sequence>MFAKGSIASIESFVDSLSDAIQQIQDTSKVGESVSILVQNEADVKVELRDSECQIDRMPDDPPRVSKTVSTSVNSDLEFKPEVRDIGFQTEANEAVVHEENQVEEVAQLSDCFGKQKCSISRNIAELNNIDFDSSLDDLF</sequence>
<evidence type="ECO:0000313" key="2">
    <source>
        <dbReference type="WBParaSite" id="nRc.2.0.1.t30401-RA"/>
    </source>
</evidence>
<protein>
    <submittedName>
        <fullName evidence="2">Uncharacterized protein</fullName>
    </submittedName>
</protein>